<dbReference type="Proteomes" id="UP000826661">
    <property type="component" value="Chromosome II"/>
</dbReference>
<gene>
    <name evidence="3" type="ORF">H0G86_004872</name>
</gene>
<keyword evidence="4" id="KW-1185">Reference proteome</keyword>
<organism evidence="3 4">
    <name type="scientific">Trichoderma simmonsii</name>
    <dbReference type="NCBI Taxonomy" id="1491479"/>
    <lineage>
        <taxon>Eukaryota</taxon>
        <taxon>Fungi</taxon>
        <taxon>Dikarya</taxon>
        <taxon>Ascomycota</taxon>
        <taxon>Pezizomycotina</taxon>
        <taxon>Sordariomycetes</taxon>
        <taxon>Hypocreomycetidae</taxon>
        <taxon>Hypocreales</taxon>
        <taxon>Hypocreaceae</taxon>
        <taxon>Trichoderma</taxon>
    </lineage>
</organism>
<dbReference type="AlphaFoldDB" id="A0A8G0PFT1"/>
<protein>
    <submittedName>
        <fullName evidence="3">Uncharacterized protein</fullName>
    </submittedName>
</protein>
<feature type="compositionally biased region" description="Basic and acidic residues" evidence="2">
    <location>
        <begin position="1"/>
        <end position="14"/>
    </location>
</feature>
<proteinExistence type="predicted"/>
<dbReference type="EMBL" id="CP075865">
    <property type="protein sequence ID" value="QYS97649.1"/>
    <property type="molecule type" value="Genomic_DNA"/>
</dbReference>
<sequence length="136" mass="15774">MADTHEQQHKDSNAKNKLSMTNEKTLRDGFKEVKDMAKRYMTNAKISKSEREAFESKIESLEKALKSEKEANERILKNERKMAKLVHEAYAAIIGEDFRSMGMIDPQQIQNRIRLIQLEVIEYCSSRLLPLCVLSI</sequence>
<keyword evidence="1" id="KW-0175">Coiled coil</keyword>
<evidence type="ECO:0000256" key="1">
    <source>
        <dbReference type="SAM" id="Coils"/>
    </source>
</evidence>
<evidence type="ECO:0000313" key="3">
    <source>
        <dbReference type="EMBL" id="QYS97649.1"/>
    </source>
</evidence>
<evidence type="ECO:0000313" key="4">
    <source>
        <dbReference type="Proteomes" id="UP000826661"/>
    </source>
</evidence>
<reference evidence="3 4" key="1">
    <citation type="journal article" date="2021" name="BMC Genomics">
        <title>Telomere-to-telomere genome assembly of asparaginase-producing Trichoderma simmonsii.</title>
        <authorList>
            <person name="Chung D."/>
            <person name="Kwon Y.M."/>
            <person name="Yang Y."/>
        </authorList>
    </citation>
    <scope>NUCLEOTIDE SEQUENCE [LARGE SCALE GENOMIC DNA]</scope>
    <source>
        <strain evidence="3 4">GH-Sj1</strain>
    </source>
</reference>
<name>A0A8G0PFT1_9HYPO</name>
<evidence type="ECO:0000256" key="2">
    <source>
        <dbReference type="SAM" id="MobiDB-lite"/>
    </source>
</evidence>
<feature type="region of interest" description="Disordered" evidence="2">
    <location>
        <begin position="1"/>
        <end position="26"/>
    </location>
</feature>
<feature type="coiled-coil region" evidence="1">
    <location>
        <begin position="44"/>
        <end position="81"/>
    </location>
</feature>
<accession>A0A8G0PFT1</accession>